<dbReference type="GO" id="GO:0009898">
    <property type="term" value="C:cytoplasmic side of plasma membrane"/>
    <property type="evidence" value="ECO:0007669"/>
    <property type="project" value="TreeGrafter"/>
</dbReference>
<dbReference type="InterPro" id="IPR002586">
    <property type="entry name" value="CobQ/CobB/MinD/ParA_Nub-bd_dom"/>
</dbReference>
<dbReference type="AlphaFoldDB" id="F2KRA9"/>
<dbReference type="PANTHER" id="PTHR43384:SF10">
    <property type="entry name" value="ATPASE INVOLVED IN CHROMOSOME PARTITIONING, PARA_MIND FAMILY"/>
    <property type="match status" value="1"/>
</dbReference>
<organism evidence="2 3">
    <name type="scientific">Archaeoglobus veneficus (strain DSM 11195 / SNP6)</name>
    <dbReference type="NCBI Taxonomy" id="693661"/>
    <lineage>
        <taxon>Archaea</taxon>
        <taxon>Methanobacteriati</taxon>
        <taxon>Methanobacteriota</taxon>
        <taxon>Archaeoglobi</taxon>
        <taxon>Archaeoglobales</taxon>
        <taxon>Archaeoglobaceae</taxon>
        <taxon>Archaeoglobus</taxon>
    </lineage>
</organism>
<proteinExistence type="predicted"/>
<dbReference type="Gene3D" id="3.40.50.300">
    <property type="entry name" value="P-loop containing nucleotide triphosphate hydrolases"/>
    <property type="match status" value="1"/>
</dbReference>
<dbReference type="Proteomes" id="UP000008136">
    <property type="component" value="Chromosome"/>
</dbReference>
<sequence length="258" mass="28678">MPVLAICSGKGGVGKTTVSANLAVVLTLFGRVIVIDSDIALPNLHTFFGLDDPFISLLDVLKDMGYLKDAIYEIRVKLKDSEDMDVLKELHVLPASTSVKALEEIDMERFKDVIESLRKDYDFVIVDVAAGLSKYAIIPMLSADASYLVVNPEKASIIDSQKVRKIADVSGVRVGGIIINRYKGEKRMVEYAENAIGAEVVGIIRESKLVRECWEDGIPVTMRKPYSKVAKDFYDLARRLVGEDVDIRPYGRLKYLFG</sequence>
<gene>
    <name evidence="2" type="ordered locus">Arcve_1848</name>
</gene>
<dbReference type="eggNOG" id="arCOG00589">
    <property type="taxonomic scope" value="Archaea"/>
</dbReference>
<dbReference type="SUPFAM" id="SSF52540">
    <property type="entry name" value="P-loop containing nucleoside triphosphate hydrolases"/>
    <property type="match status" value="1"/>
</dbReference>
<reference evidence="2 3" key="1">
    <citation type="submission" date="2011-03" db="EMBL/GenBank/DDBJ databases">
        <title>The complete genome of Archaeoglobus veneficus SNP6.</title>
        <authorList>
            <consortium name="US DOE Joint Genome Institute (JGI-PGF)"/>
            <person name="Lucas S."/>
            <person name="Copeland A."/>
            <person name="Lapidus A."/>
            <person name="Bruce D."/>
            <person name="Goodwin L."/>
            <person name="Pitluck S."/>
            <person name="Kyrpides N."/>
            <person name="Mavromatis K."/>
            <person name="Pagani I."/>
            <person name="Ivanova N."/>
            <person name="Mikhailova N."/>
            <person name="Lu M."/>
            <person name="Detter J.C."/>
            <person name="Tapia R."/>
            <person name="Han C."/>
            <person name="Land M."/>
            <person name="Hauser L."/>
            <person name="Markowitz V."/>
            <person name="Cheng J.-F."/>
            <person name="Hugenholtz P."/>
            <person name="Woyke T."/>
            <person name="Wu D."/>
            <person name="Spring S."/>
            <person name="Brambilla E."/>
            <person name="Klenk H.-P."/>
            <person name="Eisen J.A."/>
        </authorList>
    </citation>
    <scope>NUCLEOTIDE SEQUENCE [LARGE SCALE GENOMIC DNA]</scope>
    <source>
        <strain>SNP6</strain>
    </source>
</reference>
<dbReference type="GO" id="GO:0016887">
    <property type="term" value="F:ATP hydrolysis activity"/>
    <property type="evidence" value="ECO:0007669"/>
    <property type="project" value="TreeGrafter"/>
</dbReference>
<dbReference type="GeneID" id="10394978"/>
<evidence type="ECO:0000313" key="2">
    <source>
        <dbReference type="EMBL" id="AEA47843.1"/>
    </source>
</evidence>
<feature type="domain" description="CobQ/CobB/MinD/ParA nucleotide binding" evidence="1">
    <location>
        <begin position="4"/>
        <end position="220"/>
    </location>
</feature>
<dbReference type="KEGG" id="ave:Arcve_1848"/>
<dbReference type="STRING" id="693661.Arcve_1848"/>
<dbReference type="EMBL" id="CP002588">
    <property type="protein sequence ID" value="AEA47843.1"/>
    <property type="molecule type" value="Genomic_DNA"/>
</dbReference>
<dbReference type="GO" id="GO:0005524">
    <property type="term" value="F:ATP binding"/>
    <property type="evidence" value="ECO:0007669"/>
    <property type="project" value="TreeGrafter"/>
</dbReference>
<keyword evidence="3" id="KW-1185">Reference proteome</keyword>
<dbReference type="PANTHER" id="PTHR43384">
    <property type="entry name" value="SEPTUM SITE-DETERMINING PROTEIN MIND HOMOLOG, CHLOROPLASTIC-RELATED"/>
    <property type="match status" value="1"/>
</dbReference>
<dbReference type="HOGENOM" id="CLU_037612_0_3_2"/>
<dbReference type="RefSeq" id="WP_013684499.1">
    <property type="nucleotide sequence ID" value="NC_015320.1"/>
</dbReference>
<dbReference type="Pfam" id="PF01656">
    <property type="entry name" value="CbiA"/>
    <property type="match status" value="1"/>
</dbReference>
<evidence type="ECO:0000259" key="1">
    <source>
        <dbReference type="Pfam" id="PF01656"/>
    </source>
</evidence>
<dbReference type="InterPro" id="IPR027417">
    <property type="entry name" value="P-loop_NTPase"/>
</dbReference>
<name>F2KRA9_ARCVS</name>
<dbReference type="GO" id="GO:0005829">
    <property type="term" value="C:cytosol"/>
    <property type="evidence" value="ECO:0007669"/>
    <property type="project" value="TreeGrafter"/>
</dbReference>
<dbReference type="GO" id="GO:0051782">
    <property type="term" value="P:negative regulation of cell division"/>
    <property type="evidence" value="ECO:0007669"/>
    <property type="project" value="TreeGrafter"/>
</dbReference>
<accession>F2KRA9</accession>
<protein>
    <submittedName>
        <fullName evidence="2">Cobyrinic acid ac-diamide synthase</fullName>
    </submittedName>
</protein>
<dbReference type="OrthoDB" id="31168at2157"/>
<evidence type="ECO:0000313" key="3">
    <source>
        <dbReference type="Proteomes" id="UP000008136"/>
    </source>
</evidence>
<dbReference type="InterPro" id="IPR050625">
    <property type="entry name" value="ParA/MinD_ATPase"/>
</dbReference>